<organism evidence="1 2">
    <name type="scientific">Aurantiacibacter zhengii</name>
    <dbReference type="NCBI Taxonomy" id="2307003"/>
    <lineage>
        <taxon>Bacteria</taxon>
        <taxon>Pseudomonadati</taxon>
        <taxon>Pseudomonadota</taxon>
        <taxon>Alphaproteobacteria</taxon>
        <taxon>Sphingomonadales</taxon>
        <taxon>Erythrobacteraceae</taxon>
        <taxon>Aurantiacibacter</taxon>
    </lineage>
</organism>
<comment type="caution">
    <text evidence="1">The sequence shown here is derived from an EMBL/GenBank/DDBJ whole genome shotgun (WGS) entry which is preliminary data.</text>
</comment>
<evidence type="ECO:0000313" key="2">
    <source>
        <dbReference type="Proteomes" id="UP000286576"/>
    </source>
</evidence>
<dbReference type="Proteomes" id="UP000286576">
    <property type="component" value="Unassembled WGS sequence"/>
</dbReference>
<dbReference type="NCBIfam" id="TIGR03373">
    <property type="entry name" value="VI_minor_4"/>
    <property type="match status" value="1"/>
</dbReference>
<sequence>MDALMASCLYGKLPGHGDFVSRGLERSREAALDETLARSVEQARQEWVPEFGETYASAQPWLFAAADGTAIVIPSADKVGRLFPLYAATGRRVVLQDLYDAVVEAIAAPRSADDLFEALQNLETYDGDAGSEPEGQWFCIDEEAPRLPLCWDEASVTPGVIMA</sequence>
<dbReference type="AlphaFoldDB" id="A0A418NN61"/>
<protein>
    <submittedName>
        <fullName evidence="1">Type VI secretion system-associated protein TagF</fullName>
    </submittedName>
</protein>
<accession>A0A418NN61</accession>
<dbReference type="Gene3D" id="3.40.1730.10">
    <property type="entry name" value="pa0076 domain"/>
    <property type="match status" value="1"/>
</dbReference>
<reference evidence="1 2" key="1">
    <citation type="submission" date="2018-08" db="EMBL/GenBank/DDBJ databases">
        <title>Erythrobacter zhengii sp.nov., a bacterium isolated from deep-sea sediment.</title>
        <authorList>
            <person name="Fang C."/>
            <person name="Wu Y.-H."/>
            <person name="Sun C."/>
            <person name="Wang H."/>
            <person name="Cheng H."/>
            <person name="Meng F.-X."/>
            <person name="Wang C.-S."/>
            <person name="Xu X.-W."/>
        </authorList>
    </citation>
    <scope>NUCLEOTIDE SEQUENCE [LARGE SCALE GENOMIC DNA]</scope>
    <source>
        <strain evidence="1 2">V18</strain>
    </source>
</reference>
<dbReference type="EMBL" id="QXFL01000013">
    <property type="protein sequence ID" value="RIV82868.1"/>
    <property type="molecule type" value="Genomic_DNA"/>
</dbReference>
<dbReference type="InterPro" id="IPR017748">
    <property type="entry name" value="TagF"/>
</dbReference>
<dbReference type="InterPro" id="IPR038225">
    <property type="entry name" value="TagF_sf"/>
</dbReference>
<dbReference type="Pfam" id="PF09867">
    <property type="entry name" value="TagF_N"/>
    <property type="match status" value="1"/>
</dbReference>
<proteinExistence type="predicted"/>
<name>A0A418NN61_9SPHN</name>
<keyword evidence="2" id="KW-1185">Reference proteome</keyword>
<evidence type="ECO:0000313" key="1">
    <source>
        <dbReference type="EMBL" id="RIV82868.1"/>
    </source>
</evidence>
<gene>
    <name evidence="1" type="primary">tagF</name>
    <name evidence="1" type="ORF">D2V07_17315</name>
</gene>